<keyword evidence="1" id="KW-0732">Signal</keyword>
<comment type="caution">
    <text evidence="2">The sequence shown here is derived from an EMBL/GenBank/DDBJ whole genome shotgun (WGS) entry which is preliminary data.</text>
</comment>
<gene>
    <name evidence="2" type="ORF">H9Q08_04205</name>
</gene>
<protein>
    <recommendedName>
        <fullName evidence="4">GLPGLI family protein</fullName>
    </recommendedName>
</protein>
<keyword evidence="3" id="KW-1185">Reference proteome</keyword>
<accession>A0ABS9C1Z3</accession>
<reference evidence="2" key="1">
    <citation type="submission" date="2021-08" db="EMBL/GenBank/DDBJ databases">
        <title>Complete genome sequence of Chryseobacterium sp strain PS-8.</title>
        <authorList>
            <person name="Das S.K."/>
        </authorList>
    </citation>
    <scope>NUCLEOTIDE SEQUENCE</scope>
    <source>
        <strain evidence="2">PS-8</strain>
    </source>
</reference>
<dbReference type="Proteomes" id="UP001430374">
    <property type="component" value="Unassembled WGS sequence"/>
</dbReference>
<organism evidence="2 3">
    <name type="scientific">Chryseobacterium indicum</name>
    <dbReference type="NCBI Taxonomy" id="2766954"/>
    <lineage>
        <taxon>Bacteria</taxon>
        <taxon>Pseudomonadati</taxon>
        <taxon>Bacteroidota</taxon>
        <taxon>Flavobacteriia</taxon>
        <taxon>Flavobacteriales</taxon>
        <taxon>Weeksellaceae</taxon>
        <taxon>Chryseobacterium group</taxon>
        <taxon>Chryseobacterium</taxon>
    </lineage>
</organism>
<sequence>MKKIIFLLLFVCFSFSFSQNKDDKRYFPVEYILKTSSDTIKTKIRNVGKFSNTKYYVATVLFKMKMRDSSGSETWVEPKDVEYIKITDENNTIHEYYASAGKMVFDNGFVEILYEGKNMNWYRFFSHGGLKFVGTDFLIDGRNRKIINESGFFNPSLKNSLKVRFAAYPDLLAMIDSWKTDDDLLKILQLYDKKVG</sequence>
<feature type="chain" id="PRO_5047528459" description="GLPGLI family protein" evidence="1">
    <location>
        <begin position="19"/>
        <end position="196"/>
    </location>
</feature>
<proteinExistence type="predicted"/>
<evidence type="ECO:0008006" key="4">
    <source>
        <dbReference type="Google" id="ProtNLM"/>
    </source>
</evidence>
<dbReference type="RefSeq" id="WP_235130242.1">
    <property type="nucleotide sequence ID" value="NZ_JACSGT010000001.1"/>
</dbReference>
<name>A0ABS9C1Z3_9FLAO</name>
<feature type="signal peptide" evidence="1">
    <location>
        <begin position="1"/>
        <end position="18"/>
    </location>
</feature>
<dbReference type="EMBL" id="JACSGT010000001">
    <property type="protein sequence ID" value="MCF2218501.1"/>
    <property type="molecule type" value="Genomic_DNA"/>
</dbReference>
<evidence type="ECO:0000256" key="1">
    <source>
        <dbReference type="SAM" id="SignalP"/>
    </source>
</evidence>
<evidence type="ECO:0000313" key="2">
    <source>
        <dbReference type="EMBL" id="MCF2218501.1"/>
    </source>
</evidence>
<evidence type="ECO:0000313" key="3">
    <source>
        <dbReference type="Proteomes" id="UP001430374"/>
    </source>
</evidence>